<dbReference type="RefSeq" id="WP_183929327.1">
    <property type="nucleotide sequence ID" value="NZ_JACIGM010000018.1"/>
</dbReference>
<evidence type="ECO:0000313" key="1">
    <source>
        <dbReference type="EMBL" id="MBB4278349.1"/>
    </source>
</evidence>
<protein>
    <submittedName>
        <fullName evidence="1">Uncharacterized protein</fullName>
    </submittedName>
</protein>
<dbReference type="AlphaFoldDB" id="A0A7W6RTJ5"/>
<proteinExistence type="predicted"/>
<comment type="caution">
    <text evidence="1">The sequence shown here is derived from an EMBL/GenBank/DDBJ whole genome shotgun (WGS) entry which is preliminary data.</text>
</comment>
<organism evidence="1 2">
    <name type="scientific">Rhizobium mongolense</name>
    <dbReference type="NCBI Taxonomy" id="57676"/>
    <lineage>
        <taxon>Bacteria</taxon>
        <taxon>Pseudomonadati</taxon>
        <taxon>Pseudomonadota</taxon>
        <taxon>Alphaproteobacteria</taxon>
        <taxon>Hyphomicrobiales</taxon>
        <taxon>Rhizobiaceae</taxon>
        <taxon>Rhizobium/Agrobacterium group</taxon>
        <taxon>Rhizobium</taxon>
    </lineage>
</organism>
<name>A0A7W6RTJ5_9HYPH</name>
<gene>
    <name evidence="1" type="ORF">GGE12_006160</name>
</gene>
<reference evidence="1 2" key="1">
    <citation type="submission" date="2020-08" db="EMBL/GenBank/DDBJ databases">
        <title>Genomic Encyclopedia of Type Strains, Phase IV (KMG-V): Genome sequencing to study the core and pangenomes of soil and plant-associated prokaryotes.</title>
        <authorList>
            <person name="Whitman W."/>
        </authorList>
    </citation>
    <scope>NUCLEOTIDE SEQUENCE [LARGE SCALE GENOMIC DNA]</scope>
    <source>
        <strain evidence="1 2">SEMIA 402</strain>
    </source>
</reference>
<dbReference type="EMBL" id="JACIGM010000018">
    <property type="protein sequence ID" value="MBB4278349.1"/>
    <property type="molecule type" value="Genomic_DNA"/>
</dbReference>
<evidence type="ECO:0000313" key="2">
    <source>
        <dbReference type="Proteomes" id="UP000533641"/>
    </source>
</evidence>
<sequence>MHGSPELIEIEGFPSASATSKQFAVIADGTAKVIAMLDIADEVLVKPQAGTRLPGHNGLPILSYCAIF</sequence>
<accession>A0A7W6RTJ5</accession>
<dbReference type="Proteomes" id="UP000533641">
    <property type="component" value="Unassembled WGS sequence"/>
</dbReference>